<evidence type="ECO:0000313" key="21">
    <source>
        <dbReference type="Proteomes" id="UP000279336"/>
    </source>
</evidence>
<dbReference type="PROSITE" id="PS51066">
    <property type="entry name" value="ZF_FPG_2"/>
    <property type="match status" value="1"/>
</dbReference>
<dbReference type="InterPro" id="IPR010663">
    <property type="entry name" value="Znf_FPG/IleRS"/>
</dbReference>
<dbReference type="InterPro" id="IPR012319">
    <property type="entry name" value="FPG_cat"/>
</dbReference>
<dbReference type="InterPro" id="IPR010979">
    <property type="entry name" value="Ribosomal_uS13-like_H2TH"/>
</dbReference>
<dbReference type="PROSITE" id="PS51068">
    <property type="entry name" value="FPG_CAT"/>
    <property type="match status" value="1"/>
</dbReference>
<dbReference type="GO" id="GO:0006979">
    <property type="term" value="P:response to oxidative stress"/>
    <property type="evidence" value="ECO:0007669"/>
    <property type="project" value="UniProtKB-ARBA"/>
</dbReference>
<evidence type="ECO:0000256" key="13">
    <source>
        <dbReference type="ARBA" id="ARBA00023295"/>
    </source>
</evidence>
<keyword evidence="5 15" id="KW-0227">DNA damage</keyword>
<evidence type="ECO:0000256" key="9">
    <source>
        <dbReference type="ARBA" id="ARBA00023125"/>
    </source>
</evidence>
<evidence type="ECO:0000259" key="16">
    <source>
        <dbReference type="PROSITE" id="PS51066"/>
    </source>
</evidence>
<dbReference type="InterPro" id="IPR000214">
    <property type="entry name" value="Znf_DNA_glyclase/AP_lyase"/>
</dbReference>
<dbReference type="InterPro" id="IPR015886">
    <property type="entry name" value="H2TH_FPG"/>
</dbReference>
<dbReference type="InterPro" id="IPR020629">
    <property type="entry name" value="FPG_Glyclase"/>
</dbReference>
<dbReference type="RefSeq" id="WP_119162374.1">
    <property type="nucleotide sequence ID" value="NZ_LR134442.1"/>
</dbReference>
<protein>
    <recommendedName>
        <fullName evidence="15">Formamidopyrimidine-DNA glycosylase</fullName>
        <shortName evidence="15">Fapy-DNA glycosylase</shortName>
        <ecNumber evidence="15">3.2.2.23</ecNumber>
    </recommendedName>
    <alternativeName>
        <fullName evidence="15">DNA-(apurinic or apyrimidinic site) lyase MutM</fullName>
        <shortName evidence="15">AP lyase MutM</shortName>
        <ecNumber evidence="15">4.2.99.18</ecNumber>
    </alternativeName>
</protein>
<dbReference type="GO" id="GO:0003684">
    <property type="term" value="F:damaged DNA binding"/>
    <property type="evidence" value="ECO:0007669"/>
    <property type="project" value="InterPro"/>
</dbReference>
<dbReference type="AlphaFoldDB" id="A0A383S9K1"/>
<reference evidence="20" key="2">
    <citation type="submission" date="2018-08" db="EMBL/GenBank/DDBJ databases">
        <authorList>
            <person name="Hornung B."/>
        </authorList>
    </citation>
    <scope>NUCLEOTIDE SEQUENCE [LARGE SCALE GENOMIC DNA]</scope>
</reference>
<comment type="similarity">
    <text evidence="2 15">Belongs to the FPG family.</text>
</comment>
<dbReference type="InterPro" id="IPR015887">
    <property type="entry name" value="DNA_glyclase_Znf_dom_DNA_BS"/>
</dbReference>
<dbReference type="GO" id="GO:0034039">
    <property type="term" value="F:8-oxo-7,8-dihydroguanine DNA N-glycosylase activity"/>
    <property type="evidence" value="ECO:0007669"/>
    <property type="project" value="TreeGrafter"/>
</dbReference>
<dbReference type="Pfam" id="PF06827">
    <property type="entry name" value="zf-FPG_IleRS"/>
    <property type="match status" value="1"/>
</dbReference>
<dbReference type="Gene3D" id="3.20.190.10">
    <property type="entry name" value="MutM-like, N-terminal"/>
    <property type="match status" value="1"/>
</dbReference>
<feature type="binding site" evidence="15">
    <location>
        <position position="156"/>
    </location>
    <ligand>
        <name>DNA</name>
        <dbReference type="ChEBI" id="CHEBI:16991"/>
    </ligand>
</feature>
<evidence type="ECO:0000256" key="8">
    <source>
        <dbReference type="ARBA" id="ARBA00022833"/>
    </source>
</evidence>
<feature type="domain" description="Formamidopyrimidine-DNA glycosylase catalytic" evidence="17">
    <location>
        <begin position="2"/>
        <end position="117"/>
    </location>
</feature>
<dbReference type="CDD" id="cd08966">
    <property type="entry name" value="EcFpg-like_N"/>
    <property type="match status" value="1"/>
</dbReference>
<dbReference type="GO" id="GO:0006284">
    <property type="term" value="P:base-excision repair"/>
    <property type="evidence" value="ECO:0007669"/>
    <property type="project" value="InterPro"/>
</dbReference>
<comment type="catalytic activity">
    <reaction evidence="14 15">
        <text>2'-deoxyribonucleotide-(2'-deoxyribose 5'-phosphate)-2'-deoxyribonucleotide-DNA = a 3'-end 2'-deoxyribonucleotide-(2,3-dehydro-2,3-deoxyribose 5'-phosphate)-DNA + a 5'-end 5'-phospho-2'-deoxyribonucleoside-DNA + H(+)</text>
        <dbReference type="Rhea" id="RHEA:66592"/>
        <dbReference type="Rhea" id="RHEA-COMP:13180"/>
        <dbReference type="Rhea" id="RHEA-COMP:16897"/>
        <dbReference type="Rhea" id="RHEA-COMP:17067"/>
        <dbReference type="ChEBI" id="CHEBI:15378"/>
        <dbReference type="ChEBI" id="CHEBI:136412"/>
        <dbReference type="ChEBI" id="CHEBI:157695"/>
        <dbReference type="ChEBI" id="CHEBI:167181"/>
        <dbReference type="EC" id="4.2.99.18"/>
    </reaction>
</comment>
<dbReference type="PANTHER" id="PTHR22993:SF9">
    <property type="entry name" value="FORMAMIDOPYRIMIDINE-DNA GLYCOSYLASE"/>
    <property type="match status" value="1"/>
</dbReference>
<comment type="caution">
    <text evidence="15">Lacks conserved residue(s) required for the propagation of feature annotation.</text>
</comment>
<evidence type="ECO:0000256" key="10">
    <source>
        <dbReference type="ARBA" id="ARBA00023204"/>
    </source>
</evidence>
<evidence type="ECO:0000256" key="3">
    <source>
        <dbReference type="ARBA" id="ARBA00011245"/>
    </source>
</evidence>
<dbReference type="EMBL" id="RCIW01000021">
    <property type="protein sequence ID" value="RLP06955.1"/>
    <property type="molecule type" value="Genomic_DNA"/>
</dbReference>
<gene>
    <name evidence="15" type="primary">mutM</name>
    <name evidence="15" type="synonym">fpg</name>
    <name evidence="18" type="ORF">D7U36_11945</name>
    <name evidence="19" type="ORF">PROPAUS_2025</name>
</gene>
<evidence type="ECO:0000256" key="14">
    <source>
        <dbReference type="ARBA" id="ARBA00044632"/>
    </source>
</evidence>
<dbReference type="Proteomes" id="UP000279336">
    <property type="component" value="Unassembled WGS sequence"/>
</dbReference>
<organism evidence="19 20">
    <name type="scientific">Propionibacterium australiense</name>
    <dbReference type="NCBI Taxonomy" id="119981"/>
    <lineage>
        <taxon>Bacteria</taxon>
        <taxon>Bacillati</taxon>
        <taxon>Actinomycetota</taxon>
        <taxon>Actinomycetes</taxon>
        <taxon>Propionibacteriales</taxon>
        <taxon>Propionibacteriaceae</taxon>
        <taxon>Propionibacterium</taxon>
    </lineage>
</organism>
<dbReference type="GO" id="GO:0008270">
    <property type="term" value="F:zinc ion binding"/>
    <property type="evidence" value="ECO:0007669"/>
    <property type="project" value="UniProtKB-UniRule"/>
</dbReference>
<dbReference type="HAMAP" id="MF_00103">
    <property type="entry name" value="Fapy_DNA_glycosyl"/>
    <property type="match status" value="1"/>
</dbReference>
<comment type="subunit">
    <text evidence="3 15">Monomer.</text>
</comment>
<dbReference type="SUPFAM" id="SSF81624">
    <property type="entry name" value="N-terminal domain of MutM-like DNA repair proteins"/>
    <property type="match status" value="1"/>
</dbReference>
<dbReference type="Gene3D" id="1.10.8.50">
    <property type="match status" value="1"/>
</dbReference>
<keyword evidence="13 15" id="KW-0326">Glycosidase</keyword>
<keyword evidence="20" id="KW-1185">Reference proteome</keyword>
<reference evidence="18 21" key="3">
    <citation type="submission" date="2018-10" db="EMBL/GenBank/DDBJ databases">
        <title>Propionibacterium australiense Genome Sequencing and Assembly.</title>
        <authorList>
            <person name="Bernier A.-M."/>
            <person name="Bernard K."/>
        </authorList>
    </citation>
    <scope>NUCLEOTIDE SEQUENCE [LARGE SCALE GENOMIC DNA]</scope>
    <source>
        <strain evidence="18 21">NML98A078</strain>
    </source>
</reference>
<evidence type="ECO:0000256" key="15">
    <source>
        <dbReference type="HAMAP-Rule" id="MF_00103"/>
    </source>
</evidence>
<dbReference type="PROSITE" id="PS01242">
    <property type="entry name" value="ZF_FPG_1"/>
    <property type="match status" value="1"/>
</dbReference>
<evidence type="ECO:0000313" key="20">
    <source>
        <dbReference type="Proteomes" id="UP000263928"/>
    </source>
</evidence>
<evidence type="ECO:0000259" key="17">
    <source>
        <dbReference type="PROSITE" id="PS51068"/>
    </source>
</evidence>
<comment type="catalytic activity">
    <reaction evidence="1 15">
        <text>Hydrolysis of DNA containing ring-opened 7-methylguanine residues, releasing 2,6-diamino-4-hydroxy-5-(N-methyl)formamidopyrimidine.</text>
        <dbReference type="EC" id="3.2.2.23"/>
    </reaction>
</comment>
<keyword evidence="9 15" id="KW-0238">DNA-binding</keyword>
<feature type="active site" description="Proton donor; for beta-elimination activity" evidence="15">
    <location>
        <position position="61"/>
    </location>
</feature>
<comment type="function">
    <text evidence="15">Involved in base excision repair of DNA damaged by oxidation or by mutagenic agents. Acts as DNA glycosylase that recognizes and removes damaged bases. Has a preference for oxidized purines, such as 7,8-dihydro-8-oxoguanine (8-oxoG). Has AP (apurinic/apyrimidinic) lyase activity and introduces nicks in the DNA strand. Cleaves the DNA backbone by beta-delta elimination to generate a single-strand break at the site of the removed base with both 3'- and 5'-phosphates.</text>
</comment>
<keyword evidence="4 15" id="KW-0479">Metal-binding</keyword>
<feature type="active site" description="Proton donor; for delta-elimination activity" evidence="15">
    <location>
        <position position="266"/>
    </location>
</feature>
<dbReference type="SUPFAM" id="SSF46946">
    <property type="entry name" value="S13-like H2TH domain"/>
    <property type="match status" value="1"/>
</dbReference>
<dbReference type="Proteomes" id="UP000263928">
    <property type="component" value="Unassembled WGS sequence"/>
</dbReference>
<evidence type="ECO:0000256" key="5">
    <source>
        <dbReference type="ARBA" id="ARBA00022763"/>
    </source>
</evidence>
<dbReference type="Pfam" id="PF01149">
    <property type="entry name" value="Fapy_DNA_glyco"/>
    <property type="match status" value="1"/>
</dbReference>
<proteinExistence type="inferred from homology"/>
<evidence type="ECO:0000256" key="1">
    <source>
        <dbReference type="ARBA" id="ARBA00001668"/>
    </source>
</evidence>
<feature type="active site" description="Proton donor" evidence="15">
    <location>
        <position position="3"/>
    </location>
</feature>
<evidence type="ECO:0000256" key="6">
    <source>
        <dbReference type="ARBA" id="ARBA00022771"/>
    </source>
</evidence>
<reference evidence="19" key="1">
    <citation type="submission" date="2018-08" db="EMBL/GenBank/DDBJ databases">
        <authorList>
            <person name="Ferrada E.E."/>
            <person name="Latorre B.A."/>
        </authorList>
    </citation>
    <scope>NUCLEOTIDE SEQUENCE [LARGE SCALE GENOMIC DNA]</scope>
    <source>
        <strain evidence="19">Propionibacterium_australiense1</strain>
    </source>
</reference>
<evidence type="ECO:0000256" key="11">
    <source>
        <dbReference type="ARBA" id="ARBA00023239"/>
    </source>
</evidence>
<dbReference type="SMART" id="SM01232">
    <property type="entry name" value="H2TH"/>
    <property type="match status" value="1"/>
</dbReference>
<keyword evidence="6 15" id="KW-0863">Zinc-finger</keyword>
<dbReference type="SMART" id="SM00898">
    <property type="entry name" value="Fapy_DNA_glyco"/>
    <property type="match status" value="1"/>
</dbReference>
<accession>A0A383S9K1</accession>
<dbReference type="GO" id="GO:0140078">
    <property type="term" value="F:class I DNA-(apurinic or apyrimidinic site) endonuclease activity"/>
    <property type="evidence" value="ECO:0007669"/>
    <property type="project" value="UniProtKB-EC"/>
</dbReference>
<dbReference type="Pfam" id="PF06831">
    <property type="entry name" value="H2TH"/>
    <property type="match status" value="1"/>
</dbReference>
<evidence type="ECO:0000313" key="19">
    <source>
        <dbReference type="EMBL" id="SYZ34049.1"/>
    </source>
</evidence>
<dbReference type="SUPFAM" id="SSF57716">
    <property type="entry name" value="Glucocorticoid receptor-like (DNA-binding domain)"/>
    <property type="match status" value="1"/>
</dbReference>
<dbReference type="FunFam" id="1.10.8.50:FF:000003">
    <property type="entry name" value="Formamidopyrimidine-DNA glycosylase"/>
    <property type="match status" value="1"/>
</dbReference>
<keyword evidence="11 15" id="KW-0456">Lyase</keyword>
<evidence type="ECO:0000313" key="18">
    <source>
        <dbReference type="EMBL" id="RLP06955.1"/>
    </source>
</evidence>
<keyword evidence="12 15" id="KW-0511">Multifunctional enzyme</keyword>
<keyword evidence="8 15" id="KW-0862">Zinc</keyword>
<evidence type="ECO:0000256" key="2">
    <source>
        <dbReference type="ARBA" id="ARBA00009409"/>
    </source>
</evidence>
<dbReference type="PANTHER" id="PTHR22993">
    <property type="entry name" value="FORMAMIDOPYRIMIDINE-DNA GLYCOSYLASE"/>
    <property type="match status" value="1"/>
</dbReference>
<dbReference type="EMBL" id="UNQJ01000017">
    <property type="protein sequence ID" value="SYZ34049.1"/>
    <property type="molecule type" value="Genomic_DNA"/>
</dbReference>
<feature type="active site" description="Schiff-base intermediate with DNA" evidence="15">
    <location>
        <position position="2"/>
    </location>
</feature>
<keyword evidence="10 15" id="KW-0234">DNA repair</keyword>
<dbReference type="EC" id="3.2.2.23" evidence="15"/>
<keyword evidence="7 15" id="KW-0378">Hydrolase</keyword>
<dbReference type="EC" id="4.2.99.18" evidence="15"/>
<feature type="domain" description="FPG-type" evidence="16">
    <location>
        <begin position="242"/>
        <end position="276"/>
    </location>
</feature>
<dbReference type="OrthoDB" id="9800855at2"/>
<dbReference type="InterPro" id="IPR035937">
    <property type="entry name" value="FPG_N"/>
</dbReference>
<name>A0A383S9K1_9ACTN</name>
<feature type="binding site" evidence="15">
    <location>
        <position position="114"/>
    </location>
    <ligand>
        <name>DNA</name>
        <dbReference type="ChEBI" id="CHEBI:16991"/>
    </ligand>
</feature>
<dbReference type="NCBIfam" id="TIGR00577">
    <property type="entry name" value="fpg"/>
    <property type="match status" value="1"/>
</dbReference>
<evidence type="ECO:0000256" key="7">
    <source>
        <dbReference type="ARBA" id="ARBA00022801"/>
    </source>
</evidence>
<dbReference type="NCBIfam" id="NF002211">
    <property type="entry name" value="PRK01103.1"/>
    <property type="match status" value="1"/>
</dbReference>
<evidence type="ECO:0000256" key="12">
    <source>
        <dbReference type="ARBA" id="ARBA00023268"/>
    </source>
</evidence>
<dbReference type="GO" id="GO:0003690">
    <property type="term" value="F:double-stranded DNA binding"/>
    <property type="evidence" value="ECO:0007669"/>
    <property type="project" value="UniProtKB-ARBA"/>
</dbReference>
<evidence type="ECO:0000256" key="4">
    <source>
        <dbReference type="ARBA" id="ARBA00022723"/>
    </source>
</evidence>
<sequence length="288" mass="31736">MPELPEVEVVRAGLEPHLTGRRITQVTVLDERAVRRHEAGAADFVQRLTGLELDRPARRGKYLWFPTTSGDAVLAHLGMSGQFRVGSPGDPPVRNTRVLLDLDDGTRVRFVDQRLFGGLSFSPGGARLPAEISHIALDPFDEHFDVPAVARAIQARRSTLKRALLDQTLVSGIGNIYADEALWRARCHYDFPTRALSTRRARAVLRAAQQVMTEALAAGGTSFDELYVQVNGNGGYFDRALAVYGRAGQPCPRCGTPIVRERFMNRSSYLCPRCQRLPATATAGREKA</sequence>
<comment type="cofactor">
    <cofactor evidence="15">
        <name>Zn(2+)</name>
        <dbReference type="ChEBI" id="CHEBI:29105"/>
    </cofactor>
    <text evidence="15">Binds 1 zinc ion per subunit.</text>
</comment>